<evidence type="ECO:0000256" key="8">
    <source>
        <dbReference type="SAM" id="Phobius"/>
    </source>
</evidence>
<evidence type="ECO:0000256" key="3">
    <source>
        <dbReference type="ARBA" id="ARBA00022448"/>
    </source>
</evidence>
<evidence type="ECO:0000313" key="10">
    <source>
        <dbReference type="Proteomes" id="UP000252585"/>
    </source>
</evidence>
<gene>
    <name evidence="9" type="ORF">DFR57_10889</name>
</gene>
<evidence type="ECO:0000256" key="1">
    <source>
        <dbReference type="ARBA" id="ARBA00004141"/>
    </source>
</evidence>
<keyword evidence="7 8" id="KW-0472">Membrane</keyword>
<evidence type="ECO:0000256" key="7">
    <source>
        <dbReference type="ARBA" id="ARBA00023136"/>
    </source>
</evidence>
<dbReference type="NCBIfam" id="TIGR00912">
    <property type="entry name" value="2A0309"/>
    <property type="match status" value="1"/>
</dbReference>
<dbReference type="GO" id="GO:0016020">
    <property type="term" value="C:membrane"/>
    <property type="evidence" value="ECO:0007669"/>
    <property type="project" value="UniProtKB-SubCell"/>
</dbReference>
<reference evidence="9 10" key="1">
    <citation type="submission" date="2018-07" db="EMBL/GenBank/DDBJ databases">
        <title>Genomic Encyclopedia of Type Strains, Phase IV (KMG-IV): sequencing the most valuable type-strain genomes for metagenomic binning, comparative biology and taxonomic classification.</title>
        <authorList>
            <person name="Goeker M."/>
        </authorList>
    </citation>
    <scope>NUCLEOTIDE SEQUENCE [LARGE SCALE GENOMIC DNA]</scope>
    <source>
        <strain evidence="9 10">DSM 27696</strain>
    </source>
</reference>
<evidence type="ECO:0000313" key="9">
    <source>
        <dbReference type="EMBL" id="RCW66993.1"/>
    </source>
</evidence>
<keyword evidence="3" id="KW-0813">Transport</keyword>
<dbReference type="OrthoDB" id="2380240at2"/>
<dbReference type="Pfam" id="PF03845">
    <property type="entry name" value="Spore_permease"/>
    <property type="match status" value="1"/>
</dbReference>
<dbReference type="Gene3D" id="1.20.1740.10">
    <property type="entry name" value="Amino acid/polyamine transporter I"/>
    <property type="match status" value="1"/>
</dbReference>
<evidence type="ECO:0000256" key="4">
    <source>
        <dbReference type="ARBA" id="ARBA00022544"/>
    </source>
</evidence>
<feature type="transmembrane region" description="Helical" evidence="8">
    <location>
        <begin position="188"/>
        <end position="209"/>
    </location>
</feature>
<feature type="transmembrane region" description="Helical" evidence="8">
    <location>
        <begin position="146"/>
        <end position="168"/>
    </location>
</feature>
<dbReference type="PANTHER" id="PTHR34975:SF2">
    <property type="entry name" value="SPORE GERMINATION PROTEIN A2"/>
    <property type="match status" value="1"/>
</dbReference>
<comment type="subcellular location">
    <subcellularLocation>
        <location evidence="1">Membrane</location>
        <topology evidence="1">Multi-pass membrane protein</topology>
    </subcellularLocation>
</comment>
<dbReference type="GO" id="GO:0009847">
    <property type="term" value="P:spore germination"/>
    <property type="evidence" value="ECO:0007669"/>
    <property type="project" value="InterPro"/>
</dbReference>
<feature type="transmembrane region" description="Helical" evidence="8">
    <location>
        <begin position="313"/>
        <end position="334"/>
    </location>
</feature>
<dbReference type="Proteomes" id="UP000252585">
    <property type="component" value="Unassembled WGS sequence"/>
</dbReference>
<feature type="transmembrane region" description="Helical" evidence="8">
    <location>
        <begin position="118"/>
        <end position="139"/>
    </location>
</feature>
<comment type="caution">
    <text evidence="9">The sequence shown here is derived from an EMBL/GenBank/DDBJ whole genome shotgun (WGS) entry which is preliminary data.</text>
</comment>
<dbReference type="InterPro" id="IPR004761">
    <property type="entry name" value="Spore_GerAB"/>
</dbReference>
<dbReference type="RefSeq" id="WP_114353139.1">
    <property type="nucleotide sequence ID" value="NZ_QPJJ01000008.1"/>
</dbReference>
<keyword evidence="5 8" id="KW-0812">Transmembrane</keyword>
<keyword evidence="10" id="KW-1185">Reference proteome</keyword>
<feature type="transmembrane region" description="Helical" evidence="8">
    <location>
        <begin position="340"/>
        <end position="362"/>
    </location>
</feature>
<sequence>MPNHANSDITQQVSPFLIFFIIHASQVGEGVLSFERFIAEKAGYDSWISILLTGIIFSIAIFLICKLSIRNNGEDLIAIHQSLFGKYIGGFFSLFFIAYFFLITMTVIRSYIEIIQVWIFPDLSVFLFSLIIFILLLYYVLGGLRIVVGLLFFSIFTTTFLFSFKYVAFTNGYFSNLLPIMDHSFTEILQAVEPMTYSFLGPELILVYAPFIHQFQKGIKWAIIGNLFTMLVYFLSAFAIFLYFNEQQLLQLSWPTLHMWKVIDLPFIERFEYVGITLHFIAIISTAAIYYWACTQSLFRLTGLSFKKIATAILIISIGFSFFIHDFLVVEFIMQKISKVGFYIIVAYFPILFLWQSILLGVKKK</sequence>
<organism evidence="9 10">
    <name type="scientific">Saliterribacillus persicus</name>
    <dbReference type="NCBI Taxonomy" id="930114"/>
    <lineage>
        <taxon>Bacteria</taxon>
        <taxon>Bacillati</taxon>
        <taxon>Bacillota</taxon>
        <taxon>Bacilli</taxon>
        <taxon>Bacillales</taxon>
        <taxon>Bacillaceae</taxon>
        <taxon>Saliterribacillus</taxon>
    </lineage>
</organism>
<name>A0A368XGA2_9BACI</name>
<keyword evidence="4" id="KW-0309">Germination</keyword>
<dbReference type="PANTHER" id="PTHR34975">
    <property type="entry name" value="SPORE GERMINATION PROTEIN A2"/>
    <property type="match status" value="1"/>
</dbReference>
<feature type="transmembrane region" description="Helical" evidence="8">
    <location>
        <begin position="221"/>
        <end position="244"/>
    </location>
</feature>
<evidence type="ECO:0000256" key="6">
    <source>
        <dbReference type="ARBA" id="ARBA00022989"/>
    </source>
</evidence>
<feature type="transmembrane region" description="Helical" evidence="8">
    <location>
        <begin position="47"/>
        <end position="69"/>
    </location>
</feature>
<accession>A0A368XGA2</accession>
<dbReference type="AlphaFoldDB" id="A0A368XGA2"/>
<dbReference type="EMBL" id="QPJJ01000008">
    <property type="protein sequence ID" value="RCW66993.1"/>
    <property type="molecule type" value="Genomic_DNA"/>
</dbReference>
<comment type="similarity">
    <text evidence="2">Belongs to the amino acid-polyamine-organocation (APC) superfamily. Spore germination protein (SGP) (TC 2.A.3.9) family.</text>
</comment>
<evidence type="ECO:0000256" key="5">
    <source>
        <dbReference type="ARBA" id="ARBA00022692"/>
    </source>
</evidence>
<feature type="transmembrane region" description="Helical" evidence="8">
    <location>
        <begin position="90"/>
        <end position="112"/>
    </location>
</feature>
<evidence type="ECO:0000256" key="2">
    <source>
        <dbReference type="ARBA" id="ARBA00007998"/>
    </source>
</evidence>
<proteinExistence type="inferred from homology"/>
<keyword evidence="6 8" id="KW-1133">Transmembrane helix</keyword>
<feature type="transmembrane region" description="Helical" evidence="8">
    <location>
        <begin position="273"/>
        <end position="293"/>
    </location>
</feature>
<protein>
    <submittedName>
        <fullName evidence="9">Spore germination protein (Amino acid permease)</fullName>
    </submittedName>
</protein>